<gene>
    <name evidence="10" type="primary">Tf2-11</name>
    <name evidence="10" type="ORF">AWC38_SpisGene20446</name>
</gene>
<keyword evidence="2" id="KW-0548">Nucleotidyltransferase</keyword>
<keyword evidence="11" id="KW-1185">Reference proteome</keyword>
<dbReference type="InterPro" id="IPR041373">
    <property type="entry name" value="RT_RNaseH"/>
</dbReference>
<feature type="domain" description="Integrase zinc-binding" evidence="9">
    <location>
        <begin position="976"/>
        <end position="1030"/>
    </location>
</feature>
<evidence type="ECO:0000313" key="10">
    <source>
        <dbReference type="EMBL" id="PFX15328.1"/>
    </source>
</evidence>
<keyword evidence="1" id="KW-0808">Transferase</keyword>
<accession>A0A2B4RG27</accession>
<dbReference type="InterPro" id="IPR050951">
    <property type="entry name" value="Retrovirus_Pol_polyprotein"/>
</dbReference>
<dbReference type="PANTHER" id="PTHR37984:SF7">
    <property type="entry name" value="INTEGRASE CATALYTIC DOMAIN-CONTAINING PROTEIN"/>
    <property type="match status" value="1"/>
</dbReference>
<protein>
    <submittedName>
        <fullName evidence="10">Transposon Tf2-11 polyprotein</fullName>
    </submittedName>
</protein>
<keyword evidence="4" id="KW-0255">Endonuclease</keyword>
<dbReference type="Pfam" id="PF17921">
    <property type="entry name" value="Integrase_H2C2"/>
    <property type="match status" value="1"/>
</dbReference>
<sequence>MVVVECSVPDCTFATEDVSEALAIALISNHDLAHRVPAPTAPPAPTTTSGPKLERPKINIGVMIEEWNVFTRRWEVFKSGSGINDASAPFQLFQCAGPELGDSLLKANPNAASENLTGLLAAMRSLAIILVATCVLRTELLQLRQERDEPFRTFTAKVRGKAETCSYTTSCTCGASVDYTDHVIRDVILNGLYDSDIRREVLGIAGILEKPLNEAIALVETKEMARNTLPSPSLSAASSFVKQKTSPPNHAPPPSQADRAKEASCPGCHITFKLFTEGARARLDHHIFSKEEWKRARLRDHPRLPITISLSRPGGNDSDISKPSSAIHAEVSAIADTGAQSDLWSLSDFLACGFSRDHLHPISLSLSAANRSPISIEGAFFAKLATQFSSGDITACHSMVYVSSSVKDLYLSYDSLLNLGLLPRTFPSLDYSTSSRPVSDTSDKQPHVPSPSPAINATRALNDGCPEPTIARNTTCSCPQRGATPPRPSELPFPCTPENNATMKAWLLDRYASSTFNTCPHRALPCMEGPPIAIHVDPAATPKACHTPANIPLHWQQRVYDDLLRDEALGVIEGVPYGEAVTWCHRMVITRKHDGSPRHTVDISPLNKFCQRETFAMESPFHLACRIVLNPEKFQFAERSVDFAGFRVSDSTIEPLPKYLDAIKDFPSPTSTTDIRSWLGLVNQVSNYAQLRDSMAPFKPFLSPRCKFSWPPELEAAFQASKAAIIAAIRQGVEIFDMQRRTCLRPDWSKRGIGYFLLQQHCSCLSGVPDCCSGGWKITLADSRFLNSAEQRYAAIEGEALAVAWGLEQTRYFTQGCDNLVIATDHKTLVKIFGDRTLDEITNSRLFRLKQRTLQWRFAIRHLPGKSNHAADAASRYPSPSCTEDTISHGSPSFPDIAESALINTIRNDTHALGAIPWSLLATETAADASLGPLLTSVEQGKPITGEDPTLTSLRPICESLYAAEGVLLYQDRVVVPPSLRHRVLQSLHAAHQGTSSMEQRARTIVYWPGVSQDIRNTREGCADCNRNAPSQAATPPPLPSTPPLSPFESVFADFFDFSGCHYLVVALALCE</sequence>
<dbReference type="InterPro" id="IPR043502">
    <property type="entry name" value="DNA/RNA_pol_sf"/>
</dbReference>
<dbReference type="Pfam" id="PF17917">
    <property type="entry name" value="RT_RNaseH"/>
    <property type="match status" value="1"/>
</dbReference>
<dbReference type="Gene3D" id="3.30.70.270">
    <property type="match status" value="1"/>
</dbReference>
<dbReference type="GO" id="GO:0004519">
    <property type="term" value="F:endonuclease activity"/>
    <property type="evidence" value="ECO:0007669"/>
    <property type="project" value="UniProtKB-KW"/>
</dbReference>
<proteinExistence type="predicted"/>
<feature type="region of interest" description="Disordered" evidence="7">
    <location>
        <begin position="870"/>
        <end position="889"/>
    </location>
</feature>
<feature type="region of interest" description="Disordered" evidence="7">
    <location>
        <begin position="35"/>
        <end position="54"/>
    </location>
</feature>
<evidence type="ECO:0000313" key="11">
    <source>
        <dbReference type="Proteomes" id="UP000225706"/>
    </source>
</evidence>
<keyword evidence="6" id="KW-0695">RNA-directed DNA polymerase</keyword>
<dbReference type="GO" id="GO:0003964">
    <property type="term" value="F:RNA-directed DNA polymerase activity"/>
    <property type="evidence" value="ECO:0007669"/>
    <property type="project" value="UniProtKB-KW"/>
</dbReference>
<evidence type="ECO:0000256" key="6">
    <source>
        <dbReference type="ARBA" id="ARBA00022918"/>
    </source>
</evidence>
<name>A0A2B4RG27_STYPI</name>
<evidence type="ECO:0000256" key="5">
    <source>
        <dbReference type="ARBA" id="ARBA00022801"/>
    </source>
</evidence>
<evidence type="ECO:0000256" key="4">
    <source>
        <dbReference type="ARBA" id="ARBA00022759"/>
    </source>
</evidence>
<dbReference type="Gene3D" id="1.10.340.70">
    <property type="match status" value="1"/>
</dbReference>
<dbReference type="Proteomes" id="UP000225706">
    <property type="component" value="Unassembled WGS sequence"/>
</dbReference>
<dbReference type="InterPro" id="IPR041588">
    <property type="entry name" value="Integrase_H2C2"/>
</dbReference>
<dbReference type="AlphaFoldDB" id="A0A2B4RG27"/>
<feature type="domain" description="Reverse transcriptase RNase H-like" evidence="8">
    <location>
        <begin position="737"/>
        <end position="849"/>
    </location>
</feature>
<comment type="caution">
    <text evidence="10">The sequence shown here is derived from an EMBL/GenBank/DDBJ whole genome shotgun (WGS) entry which is preliminary data.</text>
</comment>
<dbReference type="PANTHER" id="PTHR37984">
    <property type="entry name" value="PROTEIN CBG26694"/>
    <property type="match status" value="1"/>
</dbReference>
<evidence type="ECO:0000256" key="2">
    <source>
        <dbReference type="ARBA" id="ARBA00022695"/>
    </source>
</evidence>
<feature type="compositionally biased region" description="Pro residues" evidence="7">
    <location>
        <begin position="485"/>
        <end position="495"/>
    </location>
</feature>
<feature type="region of interest" description="Disordered" evidence="7">
    <location>
        <begin position="229"/>
        <end position="262"/>
    </location>
</feature>
<reference evidence="11" key="1">
    <citation type="journal article" date="2017" name="bioRxiv">
        <title>Comparative analysis of the genomes of Stylophora pistillata and Acropora digitifera provides evidence for extensive differences between species of corals.</title>
        <authorList>
            <person name="Voolstra C.R."/>
            <person name="Li Y."/>
            <person name="Liew Y.J."/>
            <person name="Baumgarten S."/>
            <person name="Zoccola D."/>
            <person name="Flot J.-F."/>
            <person name="Tambutte S."/>
            <person name="Allemand D."/>
            <person name="Aranda M."/>
        </authorList>
    </citation>
    <scope>NUCLEOTIDE SEQUENCE [LARGE SCALE GENOMIC DNA]</scope>
</reference>
<keyword evidence="5" id="KW-0378">Hydrolase</keyword>
<feature type="compositionally biased region" description="Polar residues" evidence="7">
    <location>
        <begin position="878"/>
        <end position="889"/>
    </location>
</feature>
<dbReference type="InterPro" id="IPR043128">
    <property type="entry name" value="Rev_trsase/Diguanyl_cyclase"/>
</dbReference>
<keyword evidence="3" id="KW-0540">Nuclease</keyword>
<organism evidence="10 11">
    <name type="scientific">Stylophora pistillata</name>
    <name type="common">Smooth cauliflower coral</name>
    <dbReference type="NCBI Taxonomy" id="50429"/>
    <lineage>
        <taxon>Eukaryota</taxon>
        <taxon>Metazoa</taxon>
        <taxon>Cnidaria</taxon>
        <taxon>Anthozoa</taxon>
        <taxon>Hexacorallia</taxon>
        <taxon>Scleractinia</taxon>
        <taxon>Astrocoeniina</taxon>
        <taxon>Pocilloporidae</taxon>
        <taxon>Stylophora</taxon>
    </lineage>
</organism>
<dbReference type="GO" id="GO:0016787">
    <property type="term" value="F:hydrolase activity"/>
    <property type="evidence" value="ECO:0007669"/>
    <property type="project" value="UniProtKB-KW"/>
</dbReference>
<evidence type="ECO:0000259" key="9">
    <source>
        <dbReference type="Pfam" id="PF17921"/>
    </source>
</evidence>
<evidence type="ECO:0000259" key="8">
    <source>
        <dbReference type="Pfam" id="PF17917"/>
    </source>
</evidence>
<evidence type="ECO:0000256" key="3">
    <source>
        <dbReference type="ARBA" id="ARBA00022722"/>
    </source>
</evidence>
<evidence type="ECO:0000256" key="1">
    <source>
        <dbReference type="ARBA" id="ARBA00022679"/>
    </source>
</evidence>
<evidence type="ECO:0000256" key="7">
    <source>
        <dbReference type="SAM" id="MobiDB-lite"/>
    </source>
</evidence>
<feature type="region of interest" description="Disordered" evidence="7">
    <location>
        <begin position="433"/>
        <end position="456"/>
    </location>
</feature>
<feature type="region of interest" description="Disordered" evidence="7">
    <location>
        <begin position="475"/>
        <end position="495"/>
    </location>
</feature>
<dbReference type="SUPFAM" id="SSF56672">
    <property type="entry name" value="DNA/RNA polymerases"/>
    <property type="match status" value="1"/>
</dbReference>
<feature type="compositionally biased region" description="Low complexity" evidence="7">
    <location>
        <begin position="229"/>
        <end position="239"/>
    </location>
</feature>
<dbReference type="EMBL" id="LSMT01000660">
    <property type="protein sequence ID" value="PFX15328.1"/>
    <property type="molecule type" value="Genomic_DNA"/>
</dbReference>